<protein>
    <submittedName>
        <fullName evidence="1">Uncharacterized protein</fullName>
    </submittedName>
</protein>
<keyword evidence="2" id="KW-1185">Reference proteome</keyword>
<comment type="caution">
    <text evidence="1">The sequence shown here is derived from an EMBL/GenBank/DDBJ whole genome shotgun (WGS) entry which is preliminary data.</text>
</comment>
<evidence type="ECO:0000313" key="1">
    <source>
        <dbReference type="EMBL" id="CAH2352490.1"/>
    </source>
</evidence>
<dbReference type="EMBL" id="CAKXYY010000007">
    <property type="protein sequence ID" value="CAH2352490.1"/>
    <property type="molecule type" value="Genomic_DNA"/>
</dbReference>
<organism evidence="1 2">
    <name type="scientific">[Candida] railenensis</name>
    <dbReference type="NCBI Taxonomy" id="45579"/>
    <lineage>
        <taxon>Eukaryota</taxon>
        <taxon>Fungi</taxon>
        <taxon>Dikarya</taxon>
        <taxon>Ascomycota</taxon>
        <taxon>Saccharomycotina</taxon>
        <taxon>Pichiomycetes</taxon>
        <taxon>Debaryomycetaceae</taxon>
        <taxon>Kurtzmaniella</taxon>
    </lineage>
</organism>
<dbReference type="AlphaFoldDB" id="A0A9P0QPG3"/>
<sequence length="121" mass="14200">MSPLHLFHLFHTFHLFTHPRCIPLYIRNFTSEFHCAAPQPEPMKNQPSQSCEISEESVACLPPTERWKILIHTAYSAVCNLSTFLTISSDSQYTPIYPKLRFARLYVAPQFPFSFFFFFFT</sequence>
<reference evidence="1" key="1">
    <citation type="submission" date="2022-03" db="EMBL/GenBank/DDBJ databases">
        <authorList>
            <person name="Legras J.-L."/>
            <person name="Devillers H."/>
            <person name="Grondin C."/>
        </authorList>
    </citation>
    <scope>NUCLEOTIDE SEQUENCE</scope>
    <source>
        <strain evidence="1">CLIB 1423</strain>
    </source>
</reference>
<name>A0A9P0QPG3_9ASCO</name>
<gene>
    <name evidence="1" type="ORF">CLIB1423_07S00694</name>
</gene>
<proteinExistence type="predicted"/>
<accession>A0A9P0QPG3</accession>
<evidence type="ECO:0000313" key="2">
    <source>
        <dbReference type="Proteomes" id="UP000837801"/>
    </source>
</evidence>
<dbReference type="Proteomes" id="UP000837801">
    <property type="component" value="Unassembled WGS sequence"/>
</dbReference>